<keyword evidence="5" id="KW-0464">Manganese</keyword>
<dbReference type="SUPFAM" id="SSF64182">
    <property type="entry name" value="DHH phosphoesterases"/>
    <property type="match status" value="1"/>
</dbReference>
<sequence length="390" mass="44953">MEDYFNSVNKLKSLDFNELTIVLGNESCDLDSVISSLVYAIFLHWQHQQIKCKVCTKNKRDEEAYKDDIFVSILNVDREDYDLKTEVVYVLSEHGINNRHLVFKNDIDLQQLVVKKPTKVVLVDHHTLSAHDRFLAPYVTEIIDHRPTDRSDWNFKDDTRSTIEVVGSCATLVARRIKELSSLMGRDVDFFNTYPFISDMLHGTIILDTVNFSKEFDKTTPQDVEMVLFLEDLLKSQDCQLYRKTKLDHLTRAKAEVSSLTAAQLLRKDAKTFGHILVPSFPILVQEFLKKSNVKEALEESLHKRNCSIVLLLGMDLSAGMKRDVAIYANETEIAEQLGSFLERWRDSYLQLECKEAPSPVSRYYRQLNLAATRKQYIPALNQYLSSGNQ</sequence>
<organism evidence="7 8">
    <name type="scientific">Chilo suppressalis</name>
    <name type="common">Asiatic rice borer moth</name>
    <dbReference type="NCBI Taxonomy" id="168631"/>
    <lineage>
        <taxon>Eukaryota</taxon>
        <taxon>Metazoa</taxon>
        <taxon>Ecdysozoa</taxon>
        <taxon>Arthropoda</taxon>
        <taxon>Hexapoda</taxon>
        <taxon>Insecta</taxon>
        <taxon>Pterygota</taxon>
        <taxon>Neoptera</taxon>
        <taxon>Endopterygota</taxon>
        <taxon>Lepidoptera</taxon>
        <taxon>Glossata</taxon>
        <taxon>Ditrysia</taxon>
        <taxon>Pyraloidea</taxon>
        <taxon>Crambidae</taxon>
        <taxon>Crambinae</taxon>
        <taxon>Chilo</taxon>
    </lineage>
</organism>
<dbReference type="Gene3D" id="3.10.310.20">
    <property type="entry name" value="DHHA2 domain"/>
    <property type="match status" value="1"/>
</dbReference>
<dbReference type="Pfam" id="PF01368">
    <property type="entry name" value="DHH"/>
    <property type="match status" value="1"/>
</dbReference>
<dbReference type="EMBL" id="OU963920">
    <property type="protein sequence ID" value="CAH2987875.1"/>
    <property type="molecule type" value="Genomic_DNA"/>
</dbReference>
<dbReference type="Pfam" id="PF02833">
    <property type="entry name" value="DHHA2"/>
    <property type="match status" value="1"/>
</dbReference>
<evidence type="ECO:0000259" key="6">
    <source>
        <dbReference type="SMART" id="SM01131"/>
    </source>
</evidence>
<dbReference type="InterPro" id="IPR038222">
    <property type="entry name" value="DHHA2_dom_sf"/>
</dbReference>
<keyword evidence="8" id="KW-1185">Reference proteome</keyword>
<proteinExistence type="inferred from homology"/>
<dbReference type="PANTHER" id="PTHR12112">
    <property type="entry name" value="BNIP - RELATED"/>
    <property type="match status" value="1"/>
</dbReference>
<evidence type="ECO:0000256" key="4">
    <source>
        <dbReference type="ARBA" id="ARBA00022801"/>
    </source>
</evidence>
<keyword evidence="4" id="KW-0378">Hydrolase</keyword>
<dbReference type="InterPro" id="IPR004097">
    <property type="entry name" value="DHHA2"/>
</dbReference>
<comment type="similarity">
    <text evidence="2">Belongs to the PPase class C family. Prune subfamily.</text>
</comment>
<feature type="domain" description="DHHA2" evidence="6">
    <location>
        <begin position="247"/>
        <end position="385"/>
    </location>
</feature>
<gene>
    <name evidence="7" type="ORF">CHILSU_LOCUS7422</name>
</gene>
<name>A0ABN8L5R2_CHISP</name>
<evidence type="ECO:0000256" key="5">
    <source>
        <dbReference type="ARBA" id="ARBA00023211"/>
    </source>
</evidence>
<dbReference type="InterPro" id="IPR038763">
    <property type="entry name" value="DHH_sf"/>
</dbReference>
<keyword evidence="3" id="KW-0479">Metal-binding</keyword>
<evidence type="ECO:0000256" key="3">
    <source>
        <dbReference type="ARBA" id="ARBA00022723"/>
    </source>
</evidence>
<comment type="cofactor">
    <cofactor evidence="1">
        <name>Mn(2+)</name>
        <dbReference type="ChEBI" id="CHEBI:29035"/>
    </cofactor>
</comment>
<protein>
    <recommendedName>
        <fullName evidence="6">DHHA2 domain-containing protein</fullName>
    </recommendedName>
</protein>
<dbReference type="Gene3D" id="3.90.1640.10">
    <property type="entry name" value="inorganic pyrophosphatase (n-terminal core)"/>
    <property type="match status" value="1"/>
</dbReference>
<dbReference type="Proteomes" id="UP001153292">
    <property type="component" value="Chromosome 27"/>
</dbReference>
<accession>A0ABN8L5R2</accession>
<dbReference type="SMART" id="SM01131">
    <property type="entry name" value="DHHA2"/>
    <property type="match status" value="1"/>
</dbReference>
<evidence type="ECO:0000313" key="8">
    <source>
        <dbReference type="Proteomes" id="UP001153292"/>
    </source>
</evidence>
<reference evidence="7" key="1">
    <citation type="submission" date="2021-12" db="EMBL/GenBank/DDBJ databases">
        <authorList>
            <person name="King R."/>
        </authorList>
    </citation>
    <scope>NUCLEOTIDE SEQUENCE</scope>
</reference>
<dbReference type="PANTHER" id="PTHR12112:SF39">
    <property type="entry name" value="EG:152A3.5 PROTEIN (FBGN0003116_PN PROTEIN)"/>
    <property type="match status" value="1"/>
</dbReference>
<evidence type="ECO:0000256" key="2">
    <source>
        <dbReference type="ARBA" id="ARBA00010331"/>
    </source>
</evidence>
<evidence type="ECO:0000256" key="1">
    <source>
        <dbReference type="ARBA" id="ARBA00001936"/>
    </source>
</evidence>
<evidence type="ECO:0000313" key="7">
    <source>
        <dbReference type="EMBL" id="CAH2987875.1"/>
    </source>
</evidence>
<dbReference type="InterPro" id="IPR001667">
    <property type="entry name" value="DDH_dom"/>
</dbReference>